<protein>
    <submittedName>
        <fullName evidence="1">Uncharacterized protein</fullName>
    </submittedName>
</protein>
<organism evidence="1 2">
    <name type="scientific">Avena sativa</name>
    <name type="common">Oat</name>
    <dbReference type="NCBI Taxonomy" id="4498"/>
    <lineage>
        <taxon>Eukaryota</taxon>
        <taxon>Viridiplantae</taxon>
        <taxon>Streptophyta</taxon>
        <taxon>Embryophyta</taxon>
        <taxon>Tracheophyta</taxon>
        <taxon>Spermatophyta</taxon>
        <taxon>Magnoliopsida</taxon>
        <taxon>Liliopsida</taxon>
        <taxon>Poales</taxon>
        <taxon>Poaceae</taxon>
        <taxon>BOP clade</taxon>
        <taxon>Pooideae</taxon>
        <taxon>Poodae</taxon>
        <taxon>Poeae</taxon>
        <taxon>Poeae Chloroplast Group 1 (Aveneae type)</taxon>
        <taxon>Aveninae</taxon>
        <taxon>Avena</taxon>
    </lineage>
</organism>
<evidence type="ECO:0000313" key="1">
    <source>
        <dbReference type="EnsemblPlants" id="AVESA.00010b.r2.4CG1274370.1.CDS.1"/>
    </source>
</evidence>
<proteinExistence type="predicted"/>
<reference evidence="1" key="2">
    <citation type="submission" date="2025-09" db="UniProtKB">
        <authorList>
            <consortium name="EnsemblPlants"/>
        </authorList>
    </citation>
    <scope>IDENTIFICATION</scope>
</reference>
<accession>A0ACD5WTZ4</accession>
<keyword evidence="2" id="KW-1185">Reference proteome</keyword>
<reference evidence="1" key="1">
    <citation type="submission" date="2021-05" db="EMBL/GenBank/DDBJ databases">
        <authorList>
            <person name="Scholz U."/>
            <person name="Mascher M."/>
            <person name="Fiebig A."/>
        </authorList>
    </citation>
    <scope>NUCLEOTIDE SEQUENCE [LARGE SCALE GENOMIC DNA]</scope>
</reference>
<dbReference type="EnsemblPlants" id="AVESA.00010b.r2.4CG1274370.1">
    <property type="protein sequence ID" value="AVESA.00010b.r2.4CG1274370.1.CDS.1"/>
    <property type="gene ID" value="AVESA.00010b.r2.4CG1274370"/>
</dbReference>
<dbReference type="Proteomes" id="UP001732700">
    <property type="component" value="Chromosome 4C"/>
</dbReference>
<evidence type="ECO:0000313" key="2">
    <source>
        <dbReference type="Proteomes" id="UP001732700"/>
    </source>
</evidence>
<name>A0ACD5WTZ4_AVESA</name>
<sequence length="191" mass="20252">MEKTMPSWFHVQAAAAAAVPDLSFGLVSGGSARGRDGDEEAAPTARVDGKTVRLFQCLFCDKTFLKSQALGGHQNAHRKDRLFNDPYLCEPYGEGADLHGAAPSTWQPCEPAAGRSMSYYSIASHGGGVAASTPAAADASRLERWAGVAPRFAEHVLLRDPSASSVDSVVGRSRVSMASCASEKLDLELRL</sequence>